<dbReference type="SMR" id="A0A8T3ANK3"/>
<dbReference type="Pfam" id="PF00249">
    <property type="entry name" value="Myb_DNA-binding"/>
    <property type="match status" value="1"/>
</dbReference>
<evidence type="ECO:0000256" key="5">
    <source>
        <dbReference type="ARBA" id="ARBA00023242"/>
    </source>
</evidence>
<keyword evidence="4" id="KW-0804">Transcription</keyword>
<dbReference type="GO" id="GO:0090558">
    <property type="term" value="P:plant epidermis development"/>
    <property type="evidence" value="ECO:0007669"/>
    <property type="project" value="UniProtKB-ARBA"/>
</dbReference>
<dbReference type="GO" id="GO:0005634">
    <property type="term" value="C:nucleus"/>
    <property type="evidence" value="ECO:0007669"/>
    <property type="project" value="UniProtKB-SubCell"/>
</dbReference>
<dbReference type="FunFam" id="1.10.10.60:FF:000160">
    <property type="entry name" value="MYB-like transcription factor"/>
    <property type="match status" value="1"/>
</dbReference>
<dbReference type="Proteomes" id="UP000829196">
    <property type="component" value="Unassembled WGS sequence"/>
</dbReference>
<dbReference type="PANTHER" id="PTHR47998:SF3">
    <property type="entry name" value="TRANSCRIPTION FACTOR TRY-LIKE"/>
    <property type="match status" value="1"/>
</dbReference>
<comment type="subcellular location">
    <subcellularLocation>
        <location evidence="1">Nucleus</location>
    </subcellularLocation>
</comment>
<dbReference type="InterPro" id="IPR017930">
    <property type="entry name" value="Myb_dom"/>
</dbReference>
<organism evidence="8 9">
    <name type="scientific">Dendrobium nobile</name>
    <name type="common">Orchid</name>
    <dbReference type="NCBI Taxonomy" id="94219"/>
    <lineage>
        <taxon>Eukaryota</taxon>
        <taxon>Viridiplantae</taxon>
        <taxon>Streptophyta</taxon>
        <taxon>Embryophyta</taxon>
        <taxon>Tracheophyta</taxon>
        <taxon>Spermatophyta</taxon>
        <taxon>Magnoliopsida</taxon>
        <taxon>Liliopsida</taxon>
        <taxon>Asparagales</taxon>
        <taxon>Orchidaceae</taxon>
        <taxon>Epidendroideae</taxon>
        <taxon>Malaxideae</taxon>
        <taxon>Dendrobiinae</taxon>
        <taxon>Dendrobium</taxon>
    </lineage>
</organism>
<dbReference type="GO" id="GO:0000976">
    <property type="term" value="F:transcription cis-regulatory region binding"/>
    <property type="evidence" value="ECO:0007669"/>
    <property type="project" value="TreeGrafter"/>
</dbReference>
<dbReference type="SMART" id="SM00717">
    <property type="entry name" value="SANT"/>
    <property type="match status" value="1"/>
</dbReference>
<name>A0A8T3ANK3_DENNO</name>
<feature type="domain" description="HTH myb-type" evidence="7">
    <location>
        <begin position="200"/>
        <end position="252"/>
    </location>
</feature>
<evidence type="ECO:0000256" key="1">
    <source>
        <dbReference type="ARBA" id="ARBA00004123"/>
    </source>
</evidence>
<dbReference type="OrthoDB" id="2143914at2759"/>
<keyword evidence="2" id="KW-0805">Transcription regulation</keyword>
<reference evidence="8" key="1">
    <citation type="journal article" date="2022" name="Front. Genet.">
        <title>Chromosome-Scale Assembly of the Dendrobium nobile Genome Provides Insights Into the Molecular Mechanism of the Biosynthesis of the Medicinal Active Ingredient of Dendrobium.</title>
        <authorList>
            <person name="Xu Q."/>
            <person name="Niu S.-C."/>
            <person name="Li K.-L."/>
            <person name="Zheng P.-J."/>
            <person name="Zhang X.-J."/>
            <person name="Jia Y."/>
            <person name="Liu Y."/>
            <person name="Niu Y.-X."/>
            <person name="Yu L.-H."/>
            <person name="Chen D.-F."/>
            <person name="Zhang G.-Q."/>
        </authorList>
    </citation>
    <scope>NUCLEOTIDE SEQUENCE</scope>
    <source>
        <tissue evidence="8">Leaf</tissue>
    </source>
</reference>
<proteinExistence type="predicted"/>
<dbReference type="GO" id="GO:0009653">
    <property type="term" value="P:anatomical structure morphogenesis"/>
    <property type="evidence" value="ECO:0007669"/>
    <property type="project" value="UniProtKB-ARBA"/>
</dbReference>
<dbReference type="SUPFAM" id="SSF46689">
    <property type="entry name" value="Homeodomain-like"/>
    <property type="match status" value="1"/>
</dbReference>
<dbReference type="InterPro" id="IPR015495">
    <property type="entry name" value="Myb_TF_plants"/>
</dbReference>
<keyword evidence="5" id="KW-0539">Nucleus</keyword>
<evidence type="ECO:0000259" key="7">
    <source>
        <dbReference type="PROSITE" id="PS51294"/>
    </source>
</evidence>
<gene>
    <name evidence="8" type="ORF">KFK09_021131</name>
</gene>
<dbReference type="InterPro" id="IPR001005">
    <property type="entry name" value="SANT/Myb"/>
</dbReference>
<feature type="domain" description="Myb-like" evidence="6">
    <location>
        <begin position="200"/>
        <end position="250"/>
    </location>
</feature>
<evidence type="ECO:0000256" key="2">
    <source>
        <dbReference type="ARBA" id="ARBA00023015"/>
    </source>
</evidence>
<dbReference type="EMBL" id="JAGYWB010000015">
    <property type="protein sequence ID" value="KAI0497893.1"/>
    <property type="molecule type" value="Genomic_DNA"/>
</dbReference>
<evidence type="ECO:0000313" key="8">
    <source>
        <dbReference type="EMBL" id="KAI0497893.1"/>
    </source>
</evidence>
<dbReference type="CDD" id="cd00167">
    <property type="entry name" value="SANT"/>
    <property type="match status" value="1"/>
</dbReference>
<accession>A0A8T3ANK3</accession>
<evidence type="ECO:0000259" key="6">
    <source>
        <dbReference type="PROSITE" id="PS50090"/>
    </source>
</evidence>
<dbReference type="PROSITE" id="PS50090">
    <property type="entry name" value="MYB_LIKE"/>
    <property type="match status" value="1"/>
</dbReference>
<keyword evidence="3" id="KW-0238">DNA-binding</keyword>
<dbReference type="GO" id="GO:0006355">
    <property type="term" value="P:regulation of DNA-templated transcription"/>
    <property type="evidence" value="ECO:0007669"/>
    <property type="project" value="TreeGrafter"/>
</dbReference>
<dbReference type="GO" id="GO:0048731">
    <property type="term" value="P:system development"/>
    <property type="evidence" value="ECO:0007669"/>
    <property type="project" value="UniProtKB-ARBA"/>
</dbReference>
<evidence type="ECO:0000256" key="4">
    <source>
        <dbReference type="ARBA" id="ARBA00023163"/>
    </source>
</evidence>
<dbReference type="Gene3D" id="1.10.10.60">
    <property type="entry name" value="Homeodomain-like"/>
    <property type="match status" value="1"/>
</dbReference>
<evidence type="ECO:0000313" key="9">
    <source>
        <dbReference type="Proteomes" id="UP000829196"/>
    </source>
</evidence>
<protein>
    <submittedName>
        <fullName evidence="8">Uncharacterized protein</fullName>
    </submittedName>
</protein>
<dbReference type="InterPro" id="IPR009057">
    <property type="entry name" value="Homeodomain-like_sf"/>
</dbReference>
<comment type="caution">
    <text evidence="8">The sequence shown here is derived from an EMBL/GenBank/DDBJ whole genome shotgun (WGS) entry which is preliminary data.</text>
</comment>
<dbReference type="AlphaFoldDB" id="A0A8T3ANK3"/>
<dbReference type="PANTHER" id="PTHR47998">
    <property type="entry name" value="TRANSCRIPTION FACTOR MYB51-LIKE ISOFORM X1"/>
    <property type="match status" value="1"/>
</dbReference>
<evidence type="ECO:0000256" key="3">
    <source>
        <dbReference type="ARBA" id="ARBA00023125"/>
    </source>
</evidence>
<dbReference type="GO" id="GO:0030154">
    <property type="term" value="P:cell differentiation"/>
    <property type="evidence" value="ECO:0007669"/>
    <property type="project" value="UniProtKB-ARBA"/>
</dbReference>
<keyword evidence="9" id="KW-1185">Reference proteome</keyword>
<dbReference type="PROSITE" id="PS51294">
    <property type="entry name" value="HTH_MYB"/>
    <property type="match status" value="1"/>
</dbReference>
<sequence length="252" mass="27389">MDVTVKHLDKVWVGSVESGYVQSVIFDDIPKFCGHCNSLGHSKGSCTILHPNLVTSKPAIDLGGVPVPTVLLQWRMCDVVNNNVVIVPNVVVSDNLAENVVSPKTNLVVCEKLVSNPKGVDDGLPGDSAVLGNEEVSESRKVQSAVGGPSTRGYDVLGLAPAFDSLWQPLEPFGWSLRVLVVLIMDQSSEVISVDSKDENSNNSKPEFTEDEEDLIARMYKLVGERWSLIAGRIPGRTAEEIEKYWKSKSSA</sequence>